<keyword evidence="1" id="KW-0732">Signal</keyword>
<gene>
    <name evidence="2" type="ORF">ERS428554_04799</name>
</gene>
<evidence type="ECO:0000256" key="1">
    <source>
        <dbReference type="SAM" id="SignalP"/>
    </source>
</evidence>
<dbReference type="RefSeq" id="WP_236934559.1">
    <property type="nucleotide sequence ID" value="NZ_CWTH01000215.1"/>
</dbReference>
<dbReference type="Proteomes" id="UP000045991">
    <property type="component" value="Unassembled WGS sequence"/>
</dbReference>
<dbReference type="Pfam" id="PF15596">
    <property type="entry name" value="Imm57"/>
    <property type="match status" value="1"/>
</dbReference>
<proteinExistence type="predicted"/>
<protein>
    <recommendedName>
        <fullName evidence="4">Pectinesterase inhibitor domain-containing protein</fullName>
    </recommendedName>
</protein>
<feature type="signal peptide" evidence="1">
    <location>
        <begin position="1"/>
        <end position="20"/>
    </location>
</feature>
<dbReference type="AlphaFoldDB" id="A0AAN2UAR9"/>
<evidence type="ECO:0000313" key="3">
    <source>
        <dbReference type="Proteomes" id="UP000045991"/>
    </source>
</evidence>
<reference evidence="2 3" key="1">
    <citation type="submission" date="2015-07" db="EMBL/GenBank/DDBJ databases">
        <authorList>
            <consortium name="Pathogen Informatics"/>
        </authorList>
    </citation>
    <scope>NUCLEOTIDE SEQUENCE [LARGE SCALE GENOMIC DNA]</scope>
    <source>
        <strain evidence="2 3">20352044</strain>
    </source>
</reference>
<feature type="chain" id="PRO_5042932211" description="Pectinesterase inhibitor domain-containing protein" evidence="1">
    <location>
        <begin position="21"/>
        <end position="173"/>
    </location>
</feature>
<dbReference type="InterPro" id="IPR028955">
    <property type="entry name" value="Imm57"/>
</dbReference>
<sequence>MAKLLTIVFFFSISASAVTARQFQRELDLADKAILWALISASTKEGRKACSLSYFACKAAEAELGLAYMAANDNKEFLTSLSNIMRYKIDAGLSESYTCYLLSKGKIIRPYLKNLNPLQLAADCIETVNKIKDKNKKIIDINSVNICSDDKNIKLRVNSTIMAIDDSIKCIDE</sequence>
<dbReference type="EMBL" id="CWXZ01000276">
    <property type="protein sequence ID" value="CSL10036.1"/>
    <property type="molecule type" value="Genomic_DNA"/>
</dbReference>
<comment type="caution">
    <text evidence="2">The sequence shown here is derived from an EMBL/GenBank/DDBJ whole genome shotgun (WGS) entry which is preliminary data.</text>
</comment>
<name>A0AAN2UAR9_SHISO</name>
<accession>A0AAN2UAR9</accession>
<organism evidence="2 3">
    <name type="scientific">Shigella sonnei</name>
    <dbReference type="NCBI Taxonomy" id="624"/>
    <lineage>
        <taxon>Bacteria</taxon>
        <taxon>Pseudomonadati</taxon>
        <taxon>Pseudomonadota</taxon>
        <taxon>Gammaproteobacteria</taxon>
        <taxon>Enterobacterales</taxon>
        <taxon>Enterobacteriaceae</taxon>
        <taxon>Shigella</taxon>
    </lineage>
</organism>
<evidence type="ECO:0000313" key="2">
    <source>
        <dbReference type="EMBL" id="CSL10036.1"/>
    </source>
</evidence>
<evidence type="ECO:0008006" key="4">
    <source>
        <dbReference type="Google" id="ProtNLM"/>
    </source>
</evidence>